<dbReference type="RefSeq" id="WP_135670695.1">
    <property type="nucleotide sequence ID" value="NZ_RQGN01000044.1"/>
</dbReference>
<feature type="domain" description="RRM" evidence="2">
    <location>
        <begin position="3"/>
        <end position="81"/>
    </location>
</feature>
<gene>
    <name evidence="3" type="ORF">EHQ76_09075</name>
</gene>
<dbReference type="PANTHER" id="PTHR48027">
    <property type="entry name" value="HETEROGENEOUS NUCLEAR RIBONUCLEOPROTEIN 87F-RELATED"/>
    <property type="match status" value="1"/>
</dbReference>
<organism evidence="3 4">
    <name type="scientific">Leptospira barantonii</name>
    <dbReference type="NCBI Taxonomy" id="2023184"/>
    <lineage>
        <taxon>Bacteria</taxon>
        <taxon>Pseudomonadati</taxon>
        <taxon>Spirochaetota</taxon>
        <taxon>Spirochaetia</taxon>
        <taxon>Leptospirales</taxon>
        <taxon>Leptospiraceae</taxon>
        <taxon>Leptospira</taxon>
    </lineage>
</organism>
<evidence type="ECO:0000313" key="4">
    <source>
        <dbReference type="Proteomes" id="UP000298429"/>
    </source>
</evidence>
<comment type="caution">
    <text evidence="3">The sequence shown here is derived from an EMBL/GenBank/DDBJ whole genome shotgun (WGS) entry which is preliminary data.</text>
</comment>
<keyword evidence="1" id="KW-0694">RNA-binding</keyword>
<dbReference type="CDD" id="cd21608">
    <property type="entry name" value="RRM2_NsCP33_like"/>
    <property type="match status" value="1"/>
</dbReference>
<proteinExistence type="predicted"/>
<accession>A0A5F2BDY2</accession>
<dbReference type="InterPro" id="IPR052462">
    <property type="entry name" value="SLIRP/GR-RBP-like"/>
</dbReference>
<dbReference type="SMART" id="SM00360">
    <property type="entry name" value="RRM"/>
    <property type="match status" value="1"/>
</dbReference>
<name>A0A5F2BDY2_9LEPT</name>
<reference evidence="3 4" key="1">
    <citation type="journal article" date="2019" name="PLoS Negl. Trop. Dis.">
        <title>Revisiting the worldwide diversity of Leptospira species in the environment.</title>
        <authorList>
            <person name="Vincent A.T."/>
            <person name="Schiettekatte O."/>
            <person name="Bourhy P."/>
            <person name="Veyrier F.J."/>
            <person name="Picardeau M."/>
        </authorList>
    </citation>
    <scope>NUCLEOTIDE SEQUENCE [LARGE SCALE GENOMIC DNA]</scope>
    <source>
        <strain evidence="3 4">201702444</strain>
    </source>
</reference>
<dbReference type="Gene3D" id="3.30.70.330">
    <property type="match status" value="1"/>
</dbReference>
<dbReference type="InterPro" id="IPR012677">
    <property type="entry name" value="Nucleotide-bd_a/b_plait_sf"/>
</dbReference>
<dbReference type="InterPro" id="IPR048289">
    <property type="entry name" value="RRM2_NsCP33-like"/>
</dbReference>
<evidence type="ECO:0000256" key="1">
    <source>
        <dbReference type="ARBA" id="ARBA00022884"/>
    </source>
</evidence>
<sequence length="100" mass="11178">MSSKLFVGGLSWSTTDQTLRQVFEAHGAIQEANIVVDRETGRSRGFGFVTFIDSNSAKAALSELNGKDLDGRNIVVSVAEDKSKFDRNRSNNKKNRRDQW</sequence>
<dbReference type="GO" id="GO:0003723">
    <property type="term" value="F:RNA binding"/>
    <property type="evidence" value="ECO:0007669"/>
    <property type="project" value="UniProtKB-KW"/>
</dbReference>
<dbReference type="Pfam" id="PF00076">
    <property type="entry name" value="RRM_1"/>
    <property type="match status" value="1"/>
</dbReference>
<dbReference type="InterPro" id="IPR035979">
    <property type="entry name" value="RBD_domain_sf"/>
</dbReference>
<dbReference type="AlphaFoldDB" id="A0A5F2BDY2"/>
<evidence type="ECO:0000313" key="3">
    <source>
        <dbReference type="EMBL" id="TGM03786.1"/>
    </source>
</evidence>
<dbReference type="OrthoDB" id="9798855at2"/>
<evidence type="ECO:0000259" key="2">
    <source>
        <dbReference type="PROSITE" id="PS50102"/>
    </source>
</evidence>
<dbReference type="SUPFAM" id="SSF54928">
    <property type="entry name" value="RNA-binding domain, RBD"/>
    <property type="match status" value="1"/>
</dbReference>
<protein>
    <submittedName>
        <fullName evidence="3">RNA-binding protein</fullName>
    </submittedName>
</protein>
<dbReference type="PROSITE" id="PS50102">
    <property type="entry name" value="RRM"/>
    <property type="match status" value="1"/>
</dbReference>
<dbReference type="InterPro" id="IPR000504">
    <property type="entry name" value="RRM_dom"/>
</dbReference>
<dbReference type="Proteomes" id="UP000298429">
    <property type="component" value="Unassembled WGS sequence"/>
</dbReference>
<dbReference type="EMBL" id="RQGN01000044">
    <property type="protein sequence ID" value="TGM03786.1"/>
    <property type="molecule type" value="Genomic_DNA"/>
</dbReference>